<reference evidence="2" key="1">
    <citation type="submission" date="2018-05" db="EMBL/GenBank/DDBJ databases">
        <title>Draft genome of Mucuna pruriens seed.</title>
        <authorList>
            <person name="Nnadi N.E."/>
            <person name="Vos R."/>
            <person name="Hasami M.H."/>
            <person name="Devisetty U.K."/>
            <person name="Aguiy J.C."/>
        </authorList>
    </citation>
    <scope>NUCLEOTIDE SEQUENCE [LARGE SCALE GENOMIC DNA]</scope>
    <source>
        <strain evidence="2">JCA_2017</strain>
    </source>
</reference>
<dbReference type="GO" id="GO:0015074">
    <property type="term" value="P:DNA integration"/>
    <property type="evidence" value="ECO:0007669"/>
    <property type="project" value="InterPro"/>
</dbReference>
<name>A0A371FFA0_MUCPR</name>
<dbReference type="OrthoDB" id="2016337at2759"/>
<comment type="caution">
    <text evidence="2">The sequence shown here is derived from an EMBL/GenBank/DDBJ whole genome shotgun (WGS) entry which is preliminary data.</text>
</comment>
<evidence type="ECO:0000259" key="1">
    <source>
        <dbReference type="PROSITE" id="PS50994"/>
    </source>
</evidence>
<feature type="domain" description="Integrase catalytic" evidence="1">
    <location>
        <begin position="49"/>
        <end position="208"/>
    </location>
</feature>
<protein>
    <submittedName>
        <fullName evidence="2">Tf2-8</fullName>
    </submittedName>
</protein>
<dbReference type="InterPro" id="IPR036397">
    <property type="entry name" value="RNaseH_sf"/>
</dbReference>
<dbReference type="PROSITE" id="PS50994">
    <property type="entry name" value="INTEGRASE"/>
    <property type="match status" value="1"/>
</dbReference>
<dbReference type="PANTHER" id="PTHR48475:SF2">
    <property type="entry name" value="RIBONUCLEASE H"/>
    <property type="match status" value="1"/>
</dbReference>
<evidence type="ECO:0000313" key="2">
    <source>
        <dbReference type="EMBL" id="RDX76975.1"/>
    </source>
</evidence>
<organism evidence="2 3">
    <name type="scientific">Mucuna pruriens</name>
    <name type="common">Velvet bean</name>
    <name type="synonym">Dolichos pruriens</name>
    <dbReference type="NCBI Taxonomy" id="157652"/>
    <lineage>
        <taxon>Eukaryota</taxon>
        <taxon>Viridiplantae</taxon>
        <taxon>Streptophyta</taxon>
        <taxon>Embryophyta</taxon>
        <taxon>Tracheophyta</taxon>
        <taxon>Spermatophyta</taxon>
        <taxon>Magnoliopsida</taxon>
        <taxon>eudicotyledons</taxon>
        <taxon>Gunneridae</taxon>
        <taxon>Pentapetalae</taxon>
        <taxon>rosids</taxon>
        <taxon>fabids</taxon>
        <taxon>Fabales</taxon>
        <taxon>Fabaceae</taxon>
        <taxon>Papilionoideae</taxon>
        <taxon>50 kb inversion clade</taxon>
        <taxon>NPAAA clade</taxon>
        <taxon>indigoferoid/millettioid clade</taxon>
        <taxon>Phaseoleae</taxon>
        <taxon>Mucuna</taxon>
    </lineage>
</organism>
<evidence type="ECO:0000313" key="3">
    <source>
        <dbReference type="Proteomes" id="UP000257109"/>
    </source>
</evidence>
<feature type="non-terminal residue" evidence="2">
    <location>
        <position position="1"/>
    </location>
</feature>
<accession>A0A371FFA0</accession>
<dbReference type="EMBL" id="QJKJ01009323">
    <property type="protein sequence ID" value="RDX76975.1"/>
    <property type="molecule type" value="Genomic_DNA"/>
</dbReference>
<proteinExistence type="predicted"/>
<dbReference type="SUPFAM" id="SSF53098">
    <property type="entry name" value="Ribonuclease H-like"/>
    <property type="match status" value="1"/>
</dbReference>
<dbReference type="InterPro" id="IPR012337">
    <property type="entry name" value="RNaseH-like_sf"/>
</dbReference>
<keyword evidence="3" id="KW-1185">Reference proteome</keyword>
<dbReference type="Pfam" id="PF00665">
    <property type="entry name" value="rve"/>
    <property type="match status" value="1"/>
</dbReference>
<dbReference type="InterPro" id="IPR001584">
    <property type="entry name" value="Integrase_cat-core"/>
</dbReference>
<dbReference type="GO" id="GO:0003676">
    <property type="term" value="F:nucleic acid binding"/>
    <property type="evidence" value="ECO:0007669"/>
    <property type="project" value="InterPro"/>
</dbReference>
<sequence>MTPFLEYLREDQLPNDPDEAQKVIREALKYTLVGQHLFRRGFAFPLLRRVEGEEAAYIIREVHEGICGMHIGGRALAIVDYFTKWVEAESITTISSKRIKHFFRKKIICRFGIPAEIVLDNGTQFASKGTVEFCEGLKIKQIFTLVKHRQSNSQAEAANKVILRGLRRRLEEAKGRWADELPQVLWSYHPTPHSTTNKTPFCLTFGTEAMIPVEIREPSPRTALFEPGKNEEELRANLDMLQEVWEIAHVREYAIKARAARKYDRGVIPRHFMPKDLVLRRITQKVEANKLTPAWEGPFRIFEEAGQGVYRLEQLDGKKVPCTWNAASL</sequence>
<dbReference type="Proteomes" id="UP000257109">
    <property type="component" value="Unassembled WGS sequence"/>
</dbReference>
<gene>
    <name evidence="2" type="primary">Tf2-8</name>
    <name evidence="2" type="ORF">CR513_42969</name>
</gene>
<dbReference type="AlphaFoldDB" id="A0A371FFA0"/>
<dbReference type="PANTHER" id="PTHR48475">
    <property type="entry name" value="RIBONUCLEASE H"/>
    <property type="match status" value="1"/>
</dbReference>
<dbReference type="Gene3D" id="3.30.420.10">
    <property type="entry name" value="Ribonuclease H-like superfamily/Ribonuclease H"/>
    <property type="match status" value="1"/>
</dbReference>